<dbReference type="Proteomes" id="UP000195442">
    <property type="component" value="Unassembled WGS sequence"/>
</dbReference>
<sequence>MPNELERLESLSSRFARLSDLLTQKMMRLIDELELTPDGTLLDRIQRAEKRGWVESASYLLQIRELRNLIAHEYAADRMSEIYQAVATLTPTLLAIVPKVIAHAQQLAQQYAQVGKNK</sequence>
<gene>
    <name evidence="1" type="ORF">CRENPOLYSF2_10001</name>
</gene>
<dbReference type="SUPFAM" id="SSF81593">
    <property type="entry name" value="Nucleotidyltransferase substrate binding subunit/domain"/>
    <property type="match status" value="1"/>
</dbReference>
<dbReference type="RefSeq" id="WP_087145416.1">
    <property type="nucleotide sequence ID" value="NZ_FUKJ01000001.1"/>
</dbReference>
<dbReference type="AlphaFoldDB" id="A0A1R4GY99"/>
<keyword evidence="2" id="KW-1185">Reference proteome</keyword>
<dbReference type="EMBL" id="FUKJ01000001">
    <property type="protein sequence ID" value="SJM88953.1"/>
    <property type="molecule type" value="Genomic_DNA"/>
</dbReference>
<reference evidence="2" key="1">
    <citation type="submission" date="2017-02" db="EMBL/GenBank/DDBJ databases">
        <authorList>
            <person name="Daims H."/>
        </authorList>
    </citation>
    <scope>NUCLEOTIDE SEQUENCE [LARGE SCALE GENOMIC DNA]</scope>
</reference>
<dbReference type="OrthoDB" id="13547at2"/>
<organism evidence="1 2">
    <name type="scientific">Crenothrix polyspora</name>
    <dbReference type="NCBI Taxonomy" id="360316"/>
    <lineage>
        <taxon>Bacteria</taxon>
        <taxon>Pseudomonadati</taxon>
        <taxon>Pseudomonadota</taxon>
        <taxon>Gammaproteobacteria</taxon>
        <taxon>Methylococcales</taxon>
        <taxon>Crenotrichaceae</taxon>
        <taxon>Crenothrix</taxon>
    </lineage>
</organism>
<dbReference type="Gene3D" id="1.20.120.330">
    <property type="entry name" value="Nucleotidyltransferases domain 2"/>
    <property type="match status" value="1"/>
</dbReference>
<protein>
    <recommendedName>
        <fullName evidence="3">DUF86 domain-containing protein</fullName>
    </recommendedName>
</protein>
<evidence type="ECO:0000313" key="2">
    <source>
        <dbReference type="Proteomes" id="UP000195442"/>
    </source>
</evidence>
<name>A0A1R4GY99_9GAMM</name>
<evidence type="ECO:0000313" key="1">
    <source>
        <dbReference type="EMBL" id="SJM88953.1"/>
    </source>
</evidence>
<evidence type="ECO:0008006" key="3">
    <source>
        <dbReference type="Google" id="ProtNLM"/>
    </source>
</evidence>
<proteinExistence type="predicted"/>
<accession>A0A1R4GY99</accession>